<sequence>MTESGTTAPQSPVAQTIDLLGDRLTLAILREAFVDHARRFSQWIDRTGAPPAMLTARLTALVEAGLMERRPQQNGGDRHDYLLTELGMATWEILASVWAWQREWSPEGLVQPELVHIDCGHRGPPALMCGHCGRAVGTRDAQLELDRASLVLVARSGRRRSTRNAPSVSRVDLQFTEVMEAIGDRWSAMVTGLALSGVRRFGEFQSILSISPTTLTERLGRLSEMQILTRSERGGGREYVLTPRGRGLFPIFAFLLSWTELAHPDALPLGPRLRHPDCGSWLLPALRCRGCEVAMERTSVRFEPFPFGTRLPR</sequence>
<keyword evidence="6" id="KW-1185">Reference proteome</keyword>
<evidence type="ECO:0000313" key="5">
    <source>
        <dbReference type="EMBL" id="APE38445.1"/>
    </source>
</evidence>
<dbReference type="Pfam" id="PF01638">
    <property type="entry name" value="HxlR"/>
    <property type="match status" value="2"/>
</dbReference>
<keyword evidence="3" id="KW-0804">Transcription</keyword>
<evidence type="ECO:0000256" key="1">
    <source>
        <dbReference type="ARBA" id="ARBA00023015"/>
    </source>
</evidence>
<dbReference type="SUPFAM" id="SSF46785">
    <property type="entry name" value="Winged helix' DNA-binding domain"/>
    <property type="match status" value="2"/>
</dbReference>
<feature type="domain" description="HTH hxlR-type" evidence="4">
    <location>
        <begin position="165"/>
        <end position="267"/>
    </location>
</feature>
<accession>A0A1J0W2E3</accession>
<dbReference type="GO" id="GO:0003677">
    <property type="term" value="F:DNA binding"/>
    <property type="evidence" value="ECO:0007669"/>
    <property type="project" value="UniProtKB-KW"/>
</dbReference>
<dbReference type="InterPro" id="IPR036388">
    <property type="entry name" value="WH-like_DNA-bd_sf"/>
</dbReference>
<dbReference type="PROSITE" id="PS51118">
    <property type="entry name" value="HTH_HXLR"/>
    <property type="match status" value="2"/>
</dbReference>
<evidence type="ECO:0000256" key="3">
    <source>
        <dbReference type="ARBA" id="ARBA00023163"/>
    </source>
</evidence>
<keyword evidence="1" id="KW-0805">Transcription regulation</keyword>
<evidence type="ECO:0000256" key="2">
    <source>
        <dbReference type="ARBA" id="ARBA00023125"/>
    </source>
</evidence>
<organism evidence="5 6">
    <name type="scientific">Nocardia mangyaensis</name>
    <dbReference type="NCBI Taxonomy" id="2213200"/>
    <lineage>
        <taxon>Bacteria</taxon>
        <taxon>Bacillati</taxon>
        <taxon>Actinomycetota</taxon>
        <taxon>Actinomycetes</taxon>
        <taxon>Mycobacteriales</taxon>
        <taxon>Nocardiaceae</taxon>
        <taxon>Nocardia</taxon>
    </lineage>
</organism>
<feature type="domain" description="HTH hxlR-type" evidence="4">
    <location>
        <begin position="11"/>
        <end position="109"/>
    </location>
</feature>
<dbReference type="RefSeq" id="WP_071931612.1">
    <property type="nucleotide sequence ID" value="NZ_CP018082.1"/>
</dbReference>
<dbReference type="AlphaFoldDB" id="A0A1J0W2E3"/>
<dbReference type="EMBL" id="CP018082">
    <property type="protein sequence ID" value="APE38445.1"/>
    <property type="molecule type" value="Genomic_DNA"/>
</dbReference>
<dbReference type="Gene3D" id="1.10.10.10">
    <property type="entry name" value="Winged helix-like DNA-binding domain superfamily/Winged helix DNA-binding domain"/>
    <property type="match status" value="2"/>
</dbReference>
<proteinExistence type="predicted"/>
<dbReference type="InterPro" id="IPR036390">
    <property type="entry name" value="WH_DNA-bd_sf"/>
</dbReference>
<dbReference type="Proteomes" id="UP000183810">
    <property type="component" value="Chromosome"/>
</dbReference>
<dbReference type="InterPro" id="IPR002577">
    <property type="entry name" value="HTH_HxlR"/>
</dbReference>
<name>A0A1J0W2E3_9NOCA</name>
<dbReference type="PANTHER" id="PTHR33204:SF18">
    <property type="entry name" value="TRANSCRIPTIONAL REGULATORY PROTEIN"/>
    <property type="match status" value="1"/>
</dbReference>
<dbReference type="KEGG" id="nsl:BOX37_17545"/>
<evidence type="ECO:0000259" key="4">
    <source>
        <dbReference type="PROSITE" id="PS51118"/>
    </source>
</evidence>
<evidence type="ECO:0000313" key="6">
    <source>
        <dbReference type="Proteomes" id="UP000183810"/>
    </source>
</evidence>
<gene>
    <name evidence="5" type="ORF">BOX37_17545</name>
</gene>
<dbReference type="OrthoDB" id="5183359at2"/>
<reference evidence="5" key="1">
    <citation type="submission" date="2016-11" db="EMBL/GenBank/DDBJ databases">
        <authorList>
            <person name="Jaros S."/>
            <person name="Januszkiewicz K."/>
            <person name="Wedrychowicz H."/>
        </authorList>
    </citation>
    <scope>NUCLEOTIDE SEQUENCE [LARGE SCALE GENOMIC DNA]</scope>
    <source>
        <strain evidence="5">Y48</strain>
    </source>
</reference>
<dbReference type="PANTHER" id="PTHR33204">
    <property type="entry name" value="TRANSCRIPTIONAL REGULATOR, MARR FAMILY"/>
    <property type="match status" value="1"/>
</dbReference>
<protein>
    <submittedName>
        <fullName evidence="5">Transcriptional regulator</fullName>
    </submittedName>
</protein>
<keyword evidence="2" id="KW-0238">DNA-binding</keyword>